<dbReference type="InterPro" id="IPR036259">
    <property type="entry name" value="MFS_trans_sf"/>
</dbReference>
<keyword evidence="10" id="KW-1185">Reference proteome</keyword>
<dbReference type="Proteomes" id="UP000322225">
    <property type="component" value="Chromosome 12"/>
</dbReference>
<feature type="domain" description="Major facilitator superfamily (MFS) profile" evidence="8">
    <location>
        <begin position="44"/>
        <end position="466"/>
    </location>
</feature>
<evidence type="ECO:0000256" key="6">
    <source>
        <dbReference type="SAM" id="MobiDB-lite"/>
    </source>
</evidence>
<dbReference type="PANTHER" id="PTHR23504:SF15">
    <property type="entry name" value="MAJOR FACILITATOR SUPERFAMILY (MFS) PROFILE DOMAIN-CONTAINING PROTEIN"/>
    <property type="match status" value="1"/>
</dbReference>
<protein>
    <recommendedName>
        <fullName evidence="8">Major facilitator superfamily (MFS) profile domain-containing protein</fullName>
    </recommendedName>
</protein>
<reference evidence="9" key="2">
    <citation type="submission" date="2024-01" db="EMBL/GenBank/DDBJ databases">
        <title>Comparative genomics of Cryptococcus and Kwoniella reveals pathogenesis evolution and contrasting modes of karyotype evolution via chromosome fusion or intercentromeric recombination.</title>
        <authorList>
            <person name="Coelho M.A."/>
            <person name="David-Palma M."/>
            <person name="Shea T."/>
            <person name="Bowers K."/>
            <person name="McGinley-Smith S."/>
            <person name="Mohammad A.W."/>
            <person name="Gnirke A."/>
            <person name="Yurkov A.M."/>
            <person name="Nowrousian M."/>
            <person name="Sun S."/>
            <person name="Cuomo C.A."/>
            <person name="Heitman J."/>
        </authorList>
    </citation>
    <scope>NUCLEOTIDE SEQUENCE</scope>
    <source>
        <strain evidence="9">CBS 12478</strain>
    </source>
</reference>
<feature type="transmembrane region" description="Helical" evidence="7">
    <location>
        <begin position="406"/>
        <end position="430"/>
    </location>
</feature>
<dbReference type="Pfam" id="PF07690">
    <property type="entry name" value="MFS_1"/>
    <property type="match status" value="1"/>
</dbReference>
<dbReference type="PROSITE" id="PS50850">
    <property type="entry name" value="MFS"/>
    <property type="match status" value="1"/>
</dbReference>
<feature type="transmembrane region" description="Helical" evidence="7">
    <location>
        <begin position="304"/>
        <end position="324"/>
    </location>
</feature>
<proteinExistence type="predicted"/>
<feature type="transmembrane region" description="Helical" evidence="7">
    <location>
        <begin position="370"/>
        <end position="394"/>
    </location>
</feature>
<dbReference type="KEGG" id="ksn:43591215"/>
<dbReference type="GO" id="GO:0022857">
    <property type="term" value="F:transmembrane transporter activity"/>
    <property type="evidence" value="ECO:0007669"/>
    <property type="project" value="InterPro"/>
</dbReference>
<evidence type="ECO:0000256" key="7">
    <source>
        <dbReference type="SAM" id="Phobius"/>
    </source>
</evidence>
<keyword evidence="3 7" id="KW-0812">Transmembrane</keyword>
<name>A0AAJ8LM48_9TREE</name>
<reference evidence="9" key="1">
    <citation type="submission" date="2017-08" db="EMBL/GenBank/DDBJ databases">
        <authorList>
            <person name="Cuomo C."/>
            <person name="Billmyre B."/>
            <person name="Heitman J."/>
        </authorList>
    </citation>
    <scope>NUCLEOTIDE SEQUENCE</scope>
    <source>
        <strain evidence="9">CBS 12478</strain>
    </source>
</reference>
<comment type="subcellular location">
    <subcellularLocation>
        <location evidence="1">Membrane</location>
        <topology evidence="1">Multi-pass membrane protein</topology>
    </subcellularLocation>
</comment>
<dbReference type="GO" id="GO:0016020">
    <property type="term" value="C:membrane"/>
    <property type="evidence" value="ECO:0007669"/>
    <property type="project" value="UniProtKB-SubCell"/>
</dbReference>
<evidence type="ECO:0000256" key="5">
    <source>
        <dbReference type="ARBA" id="ARBA00023136"/>
    </source>
</evidence>
<dbReference type="PANTHER" id="PTHR23504">
    <property type="entry name" value="MAJOR FACILITATOR SUPERFAMILY DOMAIN-CONTAINING PROTEIN 10"/>
    <property type="match status" value="1"/>
</dbReference>
<dbReference type="InterPro" id="IPR020846">
    <property type="entry name" value="MFS_dom"/>
</dbReference>
<keyword evidence="4 7" id="KW-1133">Transmembrane helix</keyword>
<organism evidence="9 10">
    <name type="scientific">Kwoniella shandongensis</name>
    <dbReference type="NCBI Taxonomy" id="1734106"/>
    <lineage>
        <taxon>Eukaryota</taxon>
        <taxon>Fungi</taxon>
        <taxon>Dikarya</taxon>
        <taxon>Basidiomycota</taxon>
        <taxon>Agaricomycotina</taxon>
        <taxon>Tremellomycetes</taxon>
        <taxon>Tremellales</taxon>
        <taxon>Cryptococcaceae</taxon>
        <taxon>Kwoniella</taxon>
    </lineage>
</organism>
<sequence length="490" mass="53574">MDPSQANEQTPLISPQAQQLVYDQTISDHPRSDPPPATSVPWSQVIPICLIHIAEASSFTCIFPFITEFLTAIDTPKDKIGLYGGIAEGCVQIIEAILAIFWAKMADRFGRKKCLILGFILPICSTTFLGFGKSVGWIIFWRAISGLNPAQTINRVILAEISNPSNRARIYPITDPAYTVGVILGTTIGGELSSPYHKLPRWLGGEVLLFRDYPYALPCLTTTVVGVIALLTSMILLKESKPLEVEARPGEQQQQSTVADTLKAPYYKTVLLVFCANMALFGGLYTVWGYTPVLDGGLGLPVEIIGRLSVIANLSFVFGAPFFVPIIQKRLGAKRGLLLTTGIIPVEVLGIPVVQWAATKGRKAIYETLWLEYGMTTLHAFSWPICHQFLVACFDDYPQLRATGMAVTLIAGAVGRATGPALAGWIYSYSTQFPTGSFGRQLSWLVIFWLVLPAVVLTSYIPRDLEKKAEGGHGSDEEEQVAGLLHSHDE</sequence>
<dbReference type="Gene3D" id="1.20.1250.20">
    <property type="entry name" value="MFS general substrate transporter like domains"/>
    <property type="match status" value="1"/>
</dbReference>
<dbReference type="AlphaFoldDB" id="A0AAJ8LM48"/>
<feature type="transmembrane region" description="Helical" evidence="7">
    <location>
        <begin position="442"/>
        <end position="461"/>
    </location>
</feature>
<feature type="region of interest" description="Disordered" evidence="6">
    <location>
        <begin position="468"/>
        <end position="490"/>
    </location>
</feature>
<feature type="transmembrane region" description="Helical" evidence="7">
    <location>
        <begin position="115"/>
        <end position="140"/>
    </location>
</feature>
<feature type="transmembrane region" description="Helical" evidence="7">
    <location>
        <begin position="336"/>
        <end position="358"/>
    </location>
</feature>
<gene>
    <name evidence="9" type="ORF">CI109_106371</name>
</gene>
<evidence type="ECO:0000256" key="1">
    <source>
        <dbReference type="ARBA" id="ARBA00004141"/>
    </source>
</evidence>
<accession>A0AAJ8LM48</accession>
<evidence type="ECO:0000259" key="8">
    <source>
        <dbReference type="PROSITE" id="PS50850"/>
    </source>
</evidence>
<dbReference type="InterPro" id="IPR011701">
    <property type="entry name" value="MFS"/>
</dbReference>
<dbReference type="RefSeq" id="XP_065823904.1">
    <property type="nucleotide sequence ID" value="XM_065967832.1"/>
</dbReference>
<feature type="transmembrane region" description="Helical" evidence="7">
    <location>
        <begin position="215"/>
        <end position="237"/>
    </location>
</feature>
<evidence type="ECO:0000256" key="2">
    <source>
        <dbReference type="ARBA" id="ARBA00022448"/>
    </source>
</evidence>
<evidence type="ECO:0000256" key="4">
    <source>
        <dbReference type="ARBA" id="ARBA00022989"/>
    </source>
</evidence>
<evidence type="ECO:0000313" key="9">
    <source>
        <dbReference type="EMBL" id="WWD21883.1"/>
    </source>
</evidence>
<keyword evidence="5 7" id="KW-0472">Membrane</keyword>
<evidence type="ECO:0000313" key="10">
    <source>
        <dbReference type="Proteomes" id="UP000322225"/>
    </source>
</evidence>
<feature type="transmembrane region" description="Helical" evidence="7">
    <location>
        <begin position="80"/>
        <end position="103"/>
    </location>
</feature>
<dbReference type="SUPFAM" id="SSF103473">
    <property type="entry name" value="MFS general substrate transporter"/>
    <property type="match status" value="1"/>
</dbReference>
<dbReference type="EMBL" id="CP144062">
    <property type="protein sequence ID" value="WWD21883.1"/>
    <property type="molecule type" value="Genomic_DNA"/>
</dbReference>
<feature type="transmembrane region" description="Helical" evidence="7">
    <location>
        <begin position="270"/>
        <end position="288"/>
    </location>
</feature>
<dbReference type="GeneID" id="43591215"/>
<keyword evidence="2" id="KW-0813">Transport</keyword>
<evidence type="ECO:0000256" key="3">
    <source>
        <dbReference type="ARBA" id="ARBA00022692"/>
    </source>
</evidence>